<name>A0A5E4LQ14_9ARCH</name>
<dbReference type="AlphaFoldDB" id="A0A5E4LQ14"/>
<dbReference type="NCBIfam" id="TIGR03630">
    <property type="entry name" value="uS17_arch"/>
    <property type="match status" value="1"/>
</dbReference>
<dbReference type="Pfam" id="PF00366">
    <property type="entry name" value="Ribosomal_S17"/>
    <property type="match status" value="1"/>
</dbReference>
<sequence>MVDKCDDKKCFKHGGVKVRGEILNGKVVSSRGKHTVIVERTKTQYFPKYRKWARGTSRIAAHNPGCINAKVGDMVDLAETRKLSKTKAWTVTAIVQGEHL</sequence>
<dbReference type="PRINTS" id="PR00973">
    <property type="entry name" value="RIBOSOMALS17"/>
</dbReference>
<proteinExistence type="inferred from homology"/>
<evidence type="ECO:0000313" key="5">
    <source>
        <dbReference type="EMBL" id="VVC03641.1"/>
    </source>
</evidence>
<evidence type="ECO:0000256" key="4">
    <source>
        <dbReference type="NCBIfam" id="TIGR03630"/>
    </source>
</evidence>
<accession>A0A5E4LQ14</accession>
<keyword evidence="2 5" id="KW-0689">Ribosomal protein</keyword>
<gene>
    <name evidence="5" type="ORF">LFW2832_00448</name>
</gene>
<dbReference type="GO" id="GO:0003735">
    <property type="term" value="F:structural constituent of ribosome"/>
    <property type="evidence" value="ECO:0007669"/>
    <property type="project" value="UniProtKB-UniRule"/>
</dbReference>
<dbReference type="PANTHER" id="PTHR10744:SF9">
    <property type="entry name" value="40S RIBOSOMAL PROTEIN S11-RELATED"/>
    <property type="match status" value="1"/>
</dbReference>
<dbReference type="InterPro" id="IPR012340">
    <property type="entry name" value="NA-bd_OB-fold"/>
</dbReference>
<dbReference type="GO" id="GO:0022627">
    <property type="term" value="C:cytosolic small ribosomal subunit"/>
    <property type="evidence" value="ECO:0007669"/>
    <property type="project" value="UniProtKB-UniRule"/>
</dbReference>
<dbReference type="Proteomes" id="UP000789941">
    <property type="component" value="Unassembled WGS sequence"/>
</dbReference>
<dbReference type="Gene3D" id="2.40.50.1000">
    <property type="match status" value="1"/>
</dbReference>
<dbReference type="EMBL" id="CABMJJ010000008">
    <property type="protein sequence ID" value="VVC03641.1"/>
    <property type="molecule type" value="Genomic_DNA"/>
</dbReference>
<comment type="caution">
    <text evidence="5">The sequence shown here is derived from an EMBL/GenBank/DDBJ whole genome shotgun (WGS) entry which is preliminary data.</text>
</comment>
<protein>
    <recommendedName>
        <fullName evidence="4">30S ribosomal protein S17</fullName>
    </recommendedName>
</protein>
<organism evidence="5 6">
    <name type="scientific">Candidatus Bilamarchaeum dharawalense</name>
    <dbReference type="NCBI Taxonomy" id="2885759"/>
    <lineage>
        <taxon>Archaea</taxon>
        <taxon>Candidatus Micrarchaeota</taxon>
        <taxon>Candidatus Micrarchaeia</taxon>
        <taxon>Candidatus Anstonellales</taxon>
        <taxon>Candidatus Bilamarchaeaceae</taxon>
        <taxon>Candidatus Bilamarchaeum</taxon>
    </lineage>
</organism>
<reference evidence="5 6" key="1">
    <citation type="submission" date="2019-08" db="EMBL/GenBank/DDBJ databases">
        <authorList>
            <person name="Vazquez-Campos X."/>
        </authorList>
    </citation>
    <scope>NUCLEOTIDE SEQUENCE [LARGE SCALE GENOMIC DNA]</scope>
    <source>
        <strain evidence="5">LFW-283_2</strain>
    </source>
</reference>
<dbReference type="CDD" id="cd00364">
    <property type="entry name" value="Ribosomal_uS17"/>
    <property type="match status" value="1"/>
</dbReference>
<evidence type="ECO:0000256" key="3">
    <source>
        <dbReference type="ARBA" id="ARBA00023274"/>
    </source>
</evidence>
<dbReference type="PANTHER" id="PTHR10744">
    <property type="entry name" value="40S RIBOSOMAL PROTEIN S11 FAMILY MEMBER"/>
    <property type="match status" value="1"/>
</dbReference>
<comment type="similarity">
    <text evidence="1">Belongs to the universal ribosomal protein uS17 family.</text>
</comment>
<evidence type="ECO:0000313" key="6">
    <source>
        <dbReference type="Proteomes" id="UP000789941"/>
    </source>
</evidence>
<dbReference type="InterPro" id="IPR028333">
    <property type="entry name" value="Ribosomal_uS17_arc/euk"/>
</dbReference>
<keyword evidence="3" id="KW-0687">Ribonucleoprotein</keyword>
<dbReference type="SUPFAM" id="SSF50249">
    <property type="entry name" value="Nucleic acid-binding proteins"/>
    <property type="match status" value="1"/>
</dbReference>
<dbReference type="InterPro" id="IPR000266">
    <property type="entry name" value="Ribosomal_uS17"/>
</dbReference>
<dbReference type="GO" id="GO:0006412">
    <property type="term" value="P:translation"/>
    <property type="evidence" value="ECO:0007669"/>
    <property type="project" value="UniProtKB-UniRule"/>
</dbReference>
<evidence type="ECO:0000256" key="1">
    <source>
        <dbReference type="ARBA" id="ARBA00010254"/>
    </source>
</evidence>
<evidence type="ECO:0000256" key="2">
    <source>
        <dbReference type="ARBA" id="ARBA00022980"/>
    </source>
</evidence>